<dbReference type="GO" id="GO:0008168">
    <property type="term" value="F:methyltransferase activity"/>
    <property type="evidence" value="ECO:0007669"/>
    <property type="project" value="UniProtKB-KW"/>
</dbReference>
<dbReference type="Gene3D" id="3.40.50.150">
    <property type="entry name" value="Vaccinia Virus protein VP39"/>
    <property type="match status" value="1"/>
</dbReference>
<evidence type="ECO:0000313" key="2">
    <source>
        <dbReference type="EMBL" id="KEO96568.1"/>
    </source>
</evidence>
<dbReference type="InterPro" id="IPR029063">
    <property type="entry name" value="SAM-dependent_MTases_sf"/>
</dbReference>
<sequence>MSNTGTLEAEEAKAGAMNTADTTEARRVMIKSQLRTSGVNDETTLERMRDVPREDFLPADKAPIAYIDRSIPLGDGEAMAAPLFYGKLLVEAAARRDDRVLVVENGTGYLAELVRPLVGSLAVTQPTDAAAGKVEGEGDFTLVLIDGAIGQLPGSLAERVADGGRVVGGLVLRGVTRLASGRKIAGRVAFMPLEDLGIPVLPAFAKPKGWSFP</sequence>
<dbReference type="AlphaFoldDB" id="A0A074MXN8"/>
<comment type="caution">
    <text evidence="2">The sequence shown here is derived from an EMBL/GenBank/DDBJ whole genome shotgun (WGS) entry which is preliminary data.</text>
</comment>
<dbReference type="Proteomes" id="UP000027866">
    <property type="component" value="Unassembled WGS sequence"/>
</dbReference>
<dbReference type="GO" id="GO:0032259">
    <property type="term" value="P:methylation"/>
    <property type="evidence" value="ECO:0007669"/>
    <property type="project" value="UniProtKB-KW"/>
</dbReference>
<evidence type="ECO:0000313" key="3">
    <source>
        <dbReference type="Proteomes" id="UP000027866"/>
    </source>
</evidence>
<reference evidence="2 3" key="1">
    <citation type="submission" date="2014-04" db="EMBL/GenBank/DDBJ databases">
        <title>A comprehensive comparison of genomes of Erythrobacter spp. Strains.</title>
        <authorList>
            <person name="Zheng Q."/>
        </authorList>
    </citation>
    <scope>NUCLEOTIDE SEQUENCE [LARGE SCALE GENOMIC DNA]</scope>
    <source>
        <strain evidence="2 3">DSM 8509</strain>
    </source>
</reference>
<evidence type="ECO:0000256" key="1">
    <source>
        <dbReference type="SAM" id="MobiDB-lite"/>
    </source>
</evidence>
<proteinExistence type="predicted"/>
<accession>A0A074MXN8</accession>
<gene>
    <name evidence="2" type="ORF">EH32_10085</name>
</gene>
<dbReference type="PATRIC" id="fig|39960.10.peg.3173"/>
<dbReference type="Pfam" id="PF01135">
    <property type="entry name" value="PCMT"/>
    <property type="match status" value="1"/>
</dbReference>
<keyword evidence="2" id="KW-0489">Methyltransferase</keyword>
<dbReference type="SUPFAM" id="SSF53335">
    <property type="entry name" value="S-adenosyl-L-methionine-dependent methyltransferases"/>
    <property type="match status" value="1"/>
</dbReference>
<keyword evidence="2" id="KW-0808">Transferase</keyword>
<feature type="region of interest" description="Disordered" evidence="1">
    <location>
        <begin position="1"/>
        <end position="21"/>
    </location>
</feature>
<protein>
    <submittedName>
        <fullName evidence="2">Protein-L-isoaspartate O-methyltransferase</fullName>
    </submittedName>
</protein>
<name>A0A074MXN8_9SPHN</name>
<organism evidence="2 3">
    <name type="scientific">Erythrobacter litoralis</name>
    <dbReference type="NCBI Taxonomy" id="39960"/>
    <lineage>
        <taxon>Bacteria</taxon>
        <taxon>Pseudomonadati</taxon>
        <taxon>Pseudomonadota</taxon>
        <taxon>Alphaproteobacteria</taxon>
        <taxon>Sphingomonadales</taxon>
        <taxon>Erythrobacteraceae</taxon>
        <taxon>Erythrobacter/Porphyrobacter group</taxon>
        <taxon>Erythrobacter</taxon>
    </lineage>
</organism>
<dbReference type="RefSeq" id="WP_236922252.1">
    <property type="nucleotide sequence ID" value="NZ_CP017057.1"/>
</dbReference>
<keyword evidence="3" id="KW-1185">Reference proteome</keyword>
<dbReference type="EMBL" id="JMIX01000005">
    <property type="protein sequence ID" value="KEO96568.1"/>
    <property type="molecule type" value="Genomic_DNA"/>
</dbReference>
<dbReference type="KEGG" id="elq:Ga0102493_11919"/>